<evidence type="ECO:0000313" key="3">
    <source>
        <dbReference type="Proteomes" id="UP000093476"/>
    </source>
</evidence>
<protein>
    <recommendedName>
        <fullName evidence="1">Prolyl 4-hydroxylase alpha subunit Fe(2+) 2OG dioxygenase domain-containing protein</fullName>
    </recommendedName>
</protein>
<dbReference type="AlphaFoldDB" id="A0A1C0TYH9"/>
<dbReference type="Proteomes" id="UP000093476">
    <property type="component" value="Unassembled WGS sequence"/>
</dbReference>
<dbReference type="Pfam" id="PF13640">
    <property type="entry name" value="2OG-FeII_Oxy_3"/>
    <property type="match status" value="1"/>
</dbReference>
<name>A0A1C0TYH9_9GAMM</name>
<comment type="caution">
    <text evidence="2">The sequence shown here is derived from an EMBL/GenBank/DDBJ whole genome shotgun (WGS) entry which is preliminary data.</text>
</comment>
<feature type="domain" description="Prolyl 4-hydroxylase alpha subunit Fe(2+) 2OG dioxygenase" evidence="1">
    <location>
        <begin position="109"/>
        <end position="194"/>
    </location>
</feature>
<reference evidence="2 3" key="1">
    <citation type="submission" date="2015-12" db="EMBL/GenBank/DDBJ databases">
        <title>Genome comparisons provide insights into the role of secondary metabolites in the pathogenic phase of the Photorhabdus life cycle.</title>
        <authorList>
            <person name="Tobias N.J."/>
            <person name="Mishra B."/>
            <person name="Gupta D.K."/>
            <person name="Thines M."/>
            <person name="Stinear T.P."/>
            <person name="Bode H.B."/>
        </authorList>
    </citation>
    <scope>NUCLEOTIDE SEQUENCE [LARGE SCALE GENOMIC DNA]</scope>
    <source>
        <strain evidence="2 3">PB68.1</strain>
    </source>
</reference>
<dbReference type="PATRIC" id="fig|286156.4.peg.4413"/>
<evidence type="ECO:0000259" key="1">
    <source>
        <dbReference type="Pfam" id="PF13640"/>
    </source>
</evidence>
<dbReference type="RefSeq" id="WP_131817637.1">
    <property type="nucleotide sequence ID" value="NZ_CAWMQZ010000187.1"/>
</dbReference>
<accession>A0A1C0TYH9</accession>
<dbReference type="STRING" id="286156.Ppb6_03829"/>
<sequence length="212" mass="24544">MMNFSDFKTGTPWPWSLSDNILSIPVINNLIDNFPEKYLQMSERKNGSDKTYLCKQLKIYSEFEASPISIELNKCWSDFIEYIKSNQYRDNIERITNCKLVNAKIEIILNQYIENCFMSPHTDREPKLVTHLIYLSGSLGTDLGGEFVIHDTHGNAVNMIEPCPGRSIVFKRSNQSLHSVNAMRKNYKRNSIQIVFWSSQPKNSFKGRIIHA</sequence>
<gene>
    <name evidence="2" type="ORF">Ppb6_03829</name>
</gene>
<evidence type="ECO:0000313" key="2">
    <source>
        <dbReference type="EMBL" id="OCQ50733.1"/>
    </source>
</evidence>
<dbReference type="Gene3D" id="2.60.120.620">
    <property type="entry name" value="q2cbj1_9rhob like domain"/>
    <property type="match status" value="1"/>
</dbReference>
<keyword evidence="3" id="KW-1185">Reference proteome</keyword>
<dbReference type="EMBL" id="LOMY01000187">
    <property type="protein sequence ID" value="OCQ50733.1"/>
    <property type="molecule type" value="Genomic_DNA"/>
</dbReference>
<organism evidence="2 3">
    <name type="scientific">Photorhabdus australis subsp. thailandensis</name>
    <dbReference type="NCBI Taxonomy" id="2805096"/>
    <lineage>
        <taxon>Bacteria</taxon>
        <taxon>Pseudomonadati</taxon>
        <taxon>Pseudomonadota</taxon>
        <taxon>Gammaproteobacteria</taxon>
        <taxon>Enterobacterales</taxon>
        <taxon>Morganellaceae</taxon>
        <taxon>Photorhabdus</taxon>
    </lineage>
</organism>
<proteinExistence type="predicted"/>
<dbReference type="InterPro" id="IPR044862">
    <property type="entry name" value="Pro_4_hyd_alph_FE2OG_OXY"/>
</dbReference>